<feature type="domain" description="YbaK/aminoacyl-tRNA synthetase-associated" evidence="1">
    <location>
        <begin position="40"/>
        <end position="156"/>
    </location>
</feature>
<dbReference type="Gene3D" id="3.90.960.10">
    <property type="entry name" value="YbaK/aminoacyl-tRNA synthetase-associated domain"/>
    <property type="match status" value="1"/>
</dbReference>
<evidence type="ECO:0000313" key="3">
    <source>
        <dbReference type="Proteomes" id="UP000264006"/>
    </source>
</evidence>
<dbReference type="AlphaFoldDB" id="A0A346Y2Z9"/>
<dbReference type="EMBL" id="CP031165">
    <property type="protein sequence ID" value="AXV08846.1"/>
    <property type="molecule type" value="Genomic_DNA"/>
</dbReference>
<protein>
    <submittedName>
        <fullName evidence="2">YbaK/prolyl-tRNA synthetase associated region</fullName>
    </submittedName>
</protein>
<evidence type="ECO:0000259" key="1">
    <source>
        <dbReference type="Pfam" id="PF04073"/>
    </source>
</evidence>
<keyword evidence="2" id="KW-0436">Ligase</keyword>
<organism evidence="2 3">
    <name type="scientific">Euzebya pacifica</name>
    <dbReference type="NCBI Taxonomy" id="1608957"/>
    <lineage>
        <taxon>Bacteria</taxon>
        <taxon>Bacillati</taxon>
        <taxon>Actinomycetota</taxon>
        <taxon>Nitriliruptoria</taxon>
        <taxon>Euzebyales</taxon>
    </lineage>
</organism>
<gene>
    <name evidence="2" type="ORF">DVS28_a4179</name>
</gene>
<dbReference type="OrthoDB" id="9796920at2"/>
<name>A0A346Y2Z9_9ACTN</name>
<proteinExistence type="predicted"/>
<dbReference type="GO" id="GO:0004812">
    <property type="term" value="F:aminoacyl-tRNA ligase activity"/>
    <property type="evidence" value="ECO:0007669"/>
    <property type="project" value="UniProtKB-KW"/>
</dbReference>
<dbReference type="KEGG" id="euz:DVS28_a4179"/>
<dbReference type="Pfam" id="PF04073">
    <property type="entry name" value="tRNA_edit"/>
    <property type="match status" value="1"/>
</dbReference>
<dbReference type="InterPro" id="IPR036754">
    <property type="entry name" value="YbaK/aa-tRNA-synt-asso_dom_sf"/>
</dbReference>
<dbReference type="InterPro" id="IPR007214">
    <property type="entry name" value="YbaK/aa-tRNA-synth-assoc-dom"/>
</dbReference>
<dbReference type="PANTHER" id="PTHR30411">
    <property type="entry name" value="CYTOPLASMIC PROTEIN"/>
    <property type="match status" value="1"/>
</dbReference>
<evidence type="ECO:0000313" key="2">
    <source>
        <dbReference type="EMBL" id="AXV08846.1"/>
    </source>
</evidence>
<dbReference type="SUPFAM" id="SSF55826">
    <property type="entry name" value="YbaK/ProRS associated domain"/>
    <property type="match status" value="1"/>
</dbReference>
<sequence length="173" mass="17748">MCANNFFDGLVRGSAAMDAPPAVAAAAALDLAVEISDVGPSRSMEEHEAKLGVAPGSLCKTLLVRRGEGDYVFVVVSGGRKMDWKKVRDVLGVDRASMATREQLLDVTGFVPGTVTVLGSATTLPVILDAVAAEFDRIAVGSGSPGVSALVDTAAFVAATAATVEDVTVPDDR</sequence>
<accession>A0A346Y2Z9</accession>
<keyword evidence="3" id="KW-1185">Reference proteome</keyword>
<dbReference type="Proteomes" id="UP000264006">
    <property type="component" value="Chromosome"/>
</dbReference>
<keyword evidence="2" id="KW-0030">Aminoacyl-tRNA synthetase</keyword>
<dbReference type="PANTHER" id="PTHR30411:SF1">
    <property type="entry name" value="CYTOPLASMIC PROTEIN"/>
    <property type="match status" value="1"/>
</dbReference>
<dbReference type="CDD" id="cd04332">
    <property type="entry name" value="YbaK_like"/>
    <property type="match status" value="1"/>
</dbReference>
<dbReference type="GO" id="GO:0002161">
    <property type="term" value="F:aminoacyl-tRNA deacylase activity"/>
    <property type="evidence" value="ECO:0007669"/>
    <property type="project" value="InterPro"/>
</dbReference>
<reference evidence="2 3" key="1">
    <citation type="submission" date="2018-09" db="EMBL/GenBank/DDBJ databases">
        <title>Complete genome sequence of Euzebya sp. DY32-46 isolated from seawater of Pacific Ocean.</title>
        <authorList>
            <person name="Xu L."/>
            <person name="Wu Y.-H."/>
            <person name="Xu X.-W."/>
        </authorList>
    </citation>
    <scope>NUCLEOTIDE SEQUENCE [LARGE SCALE GENOMIC DNA]</scope>
    <source>
        <strain evidence="2 3">DY32-46</strain>
    </source>
</reference>